<dbReference type="Proteomes" id="UP000034175">
    <property type="component" value="Unassembled WGS sequence"/>
</dbReference>
<reference evidence="2 3" key="1">
    <citation type="journal article" date="2015" name="Nature">
        <title>rRNA introns, odd ribosomes, and small enigmatic genomes across a large radiation of phyla.</title>
        <authorList>
            <person name="Brown C.T."/>
            <person name="Hug L.A."/>
            <person name="Thomas B.C."/>
            <person name="Sharon I."/>
            <person name="Castelle C.J."/>
            <person name="Singh A."/>
            <person name="Wilkins M.J."/>
            <person name="Williams K.H."/>
            <person name="Banfield J.F."/>
        </authorList>
    </citation>
    <scope>NUCLEOTIDE SEQUENCE [LARGE SCALE GENOMIC DNA]</scope>
</reference>
<proteinExistence type="predicted"/>
<feature type="transmembrane region" description="Helical" evidence="1">
    <location>
        <begin position="20"/>
        <end position="37"/>
    </location>
</feature>
<feature type="transmembrane region" description="Helical" evidence="1">
    <location>
        <begin position="49"/>
        <end position="67"/>
    </location>
</feature>
<sequence>MEPAHFTLSKKPRSIFKNRIFVTIAQFVVICAIVIAVTSYNDALYSRKLSGTLFFALIFGIVAYIKIRQQKHFKEFDITDKGILAGGKIYLWQETKYYSWYGEKQGDRVGLIKIPVVGYDPINPYKFTDTQIVKVRLKRFLPPRYLGLGIDSDQREILTKLFDQHGLKHISRIQIIVGV</sequence>
<keyword evidence="1" id="KW-1133">Transmembrane helix</keyword>
<dbReference type="AlphaFoldDB" id="A0A0G1P2X3"/>
<keyword evidence="1" id="KW-0472">Membrane</keyword>
<gene>
    <name evidence="2" type="ORF">UX39_C0005G0015</name>
</gene>
<name>A0A0G1P2X3_9BACT</name>
<evidence type="ECO:0000313" key="2">
    <source>
        <dbReference type="EMBL" id="KKU26977.1"/>
    </source>
</evidence>
<dbReference type="EMBL" id="LCMA01000005">
    <property type="protein sequence ID" value="KKU26977.1"/>
    <property type="molecule type" value="Genomic_DNA"/>
</dbReference>
<evidence type="ECO:0000313" key="3">
    <source>
        <dbReference type="Proteomes" id="UP000034175"/>
    </source>
</evidence>
<comment type="caution">
    <text evidence="2">The sequence shown here is derived from an EMBL/GenBank/DDBJ whole genome shotgun (WGS) entry which is preliminary data.</text>
</comment>
<keyword evidence="1" id="KW-0812">Transmembrane</keyword>
<evidence type="ECO:0000256" key="1">
    <source>
        <dbReference type="SAM" id="Phobius"/>
    </source>
</evidence>
<protein>
    <submittedName>
        <fullName evidence="2">Uncharacterized protein</fullName>
    </submittedName>
</protein>
<organism evidence="2 3">
    <name type="scientific">Candidatus Magasanikbacteria bacterium GW2011_GWA2_46_17</name>
    <dbReference type="NCBI Taxonomy" id="1619042"/>
    <lineage>
        <taxon>Bacteria</taxon>
        <taxon>Candidatus Magasanikiibacteriota</taxon>
    </lineage>
</organism>
<accession>A0A0G1P2X3</accession>